<evidence type="ECO:0000313" key="5">
    <source>
        <dbReference type="Proteomes" id="UP000322822"/>
    </source>
</evidence>
<dbReference type="InterPro" id="IPR002641">
    <property type="entry name" value="PNPLA_dom"/>
</dbReference>
<evidence type="ECO:0000256" key="2">
    <source>
        <dbReference type="PROSITE-ProRule" id="PRU01161"/>
    </source>
</evidence>
<dbReference type="PROSITE" id="PS51635">
    <property type="entry name" value="PNPLA"/>
    <property type="match status" value="1"/>
</dbReference>
<dbReference type="SUPFAM" id="SSF52151">
    <property type="entry name" value="FabD/lysophospholipase-like"/>
    <property type="match status" value="1"/>
</dbReference>
<feature type="domain" description="PNPLA" evidence="3">
    <location>
        <begin position="5"/>
        <end position="200"/>
    </location>
</feature>
<feature type="active site" description="Nucleophile" evidence="2">
    <location>
        <position position="42"/>
    </location>
</feature>
<protein>
    <submittedName>
        <fullName evidence="4">Patatin-like phospholipase family protein</fullName>
    </submittedName>
</protein>
<feature type="short sequence motif" description="GXGXXG" evidence="2">
    <location>
        <begin position="9"/>
        <end position="14"/>
    </location>
</feature>
<dbReference type="Gene3D" id="3.40.1090.10">
    <property type="entry name" value="Cytosolic phospholipase A2 catalytic domain"/>
    <property type="match status" value="2"/>
</dbReference>
<dbReference type="Proteomes" id="UP000322822">
    <property type="component" value="Chromosome 1"/>
</dbReference>
<accession>A0A5P2H427</accession>
<reference evidence="4 5" key="1">
    <citation type="submission" date="2019-09" db="EMBL/GenBank/DDBJ databases">
        <title>FDA dAtabase for Regulatory Grade micrObial Sequences (FDA-ARGOS): Supporting development and validation of Infectious Disease Dx tests.</title>
        <authorList>
            <person name="Sciortino C."/>
            <person name="Tallon L."/>
            <person name="Sadzewicz L."/>
            <person name="Vavikolanu K."/>
            <person name="Mehta A."/>
            <person name="Aluvathingal J."/>
            <person name="Nadendla S."/>
            <person name="Nandy P."/>
            <person name="Geyer C."/>
            <person name="Yan Y."/>
            <person name="Sichtig H."/>
        </authorList>
    </citation>
    <scope>NUCLEOTIDE SEQUENCE [LARGE SCALE GENOMIC DNA]</scope>
    <source>
        <strain evidence="4 5">FDAARGOS_664</strain>
    </source>
</reference>
<dbReference type="Pfam" id="PF01734">
    <property type="entry name" value="Patatin"/>
    <property type="match status" value="1"/>
</dbReference>
<dbReference type="EMBL" id="CP044065">
    <property type="protein sequence ID" value="QET02837.1"/>
    <property type="molecule type" value="Genomic_DNA"/>
</dbReference>
<dbReference type="GO" id="GO:0016042">
    <property type="term" value="P:lipid catabolic process"/>
    <property type="evidence" value="ECO:0007669"/>
    <property type="project" value="UniProtKB-UniRule"/>
</dbReference>
<evidence type="ECO:0000259" key="3">
    <source>
        <dbReference type="PROSITE" id="PS51635"/>
    </source>
</evidence>
<evidence type="ECO:0000256" key="1">
    <source>
        <dbReference type="ARBA" id="ARBA00023098"/>
    </source>
</evidence>
<keyword evidence="2" id="KW-0378">Hydrolase</keyword>
<feature type="short sequence motif" description="DGA/G" evidence="2">
    <location>
        <begin position="187"/>
        <end position="189"/>
    </location>
</feature>
<dbReference type="OrthoDB" id="5290098at2"/>
<evidence type="ECO:0000313" key="4">
    <source>
        <dbReference type="EMBL" id="QET02837.1"/>
    </source>
</evidence>
<dbReference type="GO" id="GO:0016787">
    <property type="term" value="F:hydrolase activity"/>
    <property type="evidence" value="ECO:0007669"/>
    <property type="project" value="UniProtKB-UniRule"/>
</dbReference>
<gene>
    <name evidence="4" type="ORF">FOB72_12815</name>
</gene>
<feature type="active site" description="Proton acceptor" evidence="2">
    <location>
        <position position="187"/>
    </location>
</feature>
<keyword evidence="1 2" id="KW-0443">Lipid metabolism</keyword>
<dbReference type="RefSeq" id="WP_150372860.1">
    <property type="nucleotide sequence ID" value="NZ_CP044065.1"/>
</dbReference>
<keyword evidence="2" id="KW-0442">Lipid degradation</keyword>
<feature type="short sequence motif" description="GXSXG" evidence="2">
    <location>
        <begin position="40"/>
        <end position="44"/>
    </location>
</feature>
<dbReference type="AlphaFoldDB" id="A0A5P2H427"/>
<dbReference type="InterPro" id="IPR016035">
    <property type="entry name" value="Acyl_Trfase/lysoPLipase"/>
</dbReference>
<sequence>MKRAVVLGGGGVAGIAWATGIAAGLARAGVDIADADAFVGTSAGSVVGAQLASGVAVETLLAQQLAPPAGSLEQARPYSQADADARNRHLMKRVGDDIDAARRRIGAFALRSETVPLDARRAIVAGRLPRATWPGRALHVVAVDTATGAHVVFDADGGVDFVDAIAASCAVPGAWPAVPIGGRVYMDGGIRSLTNADLAPDAKHVLVIAPLGYAEGNPVSGHLRAEVDGLRARGASVSVIVPDAASLDAMTDNVLDPSRCVPSARAGLAQAARMATEIAAAWHA</sequence>
<organism evidence="4 5">
    <name type="scientific">Cupriavidus pauculus</name>
    <dbReference type="NCBI Taxonomy" id="82633"/>
    <lineage>
        <taxon>Bacteria</taxon>
        <taxon>Pseudomonadati</taxon>
        <taxon>Pseudomonadota</taxon>
        <taxon>Betaproteobacteria</taxon>
        <taxon>Burkholderiales</taxon>
        <taxon>Burkholderiaceae</taxon>
        <taxon>Cupriavidus</taxon>
    </lineage>
</organism>
<proteinExistence type="predicted"/>
<name>A0A5P2H427_9BURK</name>